<evidence type="ECO:0008006" key="3">
    <source>
        <dbReference type="Google" id="ProtNLM"/>
    </source>
</evidence>
<dbReference type="EMBL" id="JASNQZ010000014">
    <property type="protein sequence ID" value="KAL0948389.1"/>
    <property type="molecule type" value="Genomic_DNA"/>
</dbReference>
<keyword evidence="2" id="KW-1185">Reference proteome</keyword>
<dbReference type="Pfam" id="PF13489">
    <property type="entry name" value="Methyltransf_23"/>
    <property type="match status" value="1"/>
</dbReference>
<dbReference type="PANTHER" id="PTHR45036">
    <property type="entry name" value="METHYLTRANSFERASE LIKE 7B"/>
    <property type="match status" value="1"/>
</dbReference>
<organism evidence="1 2">
    <name type="scientific">Hohenbuehelia grisea</name>
    <dbReference type="NCBI Taxonomy" id="104357"/>
    <lineage>
        <taxon>Eukaryota</taxon>
        <taxon>Fungi</taxon>
        <taxon>Dikarya</taxon>
        <taxon>Basidiomycota</taxon>
        <taxon>Agaricomycotina</taxon>
        <taxon>Agaricomycetes</taxon>
        <taxon>Agaricomycetidae</taxon>
        <taxon>Agaricales</taxon>
        <taxon>Pleurotineae</taxon>
        <taxon>Pleurotaceae</taxon>
        <taxon>Hohenbuehelia</taxon>
    </lineage>
</organism>
<gene>
    <name evidence="1" type="ORF">HGRIS_010971</name>
</gene>
<dbReference type="InterPro" id="IPR052356">
    <property type="entry name" value="Thiol_S-MT"/>
</dbReference>
<dbReference type="PANTHER" id="PTHR45036:SF1">
    <property type="entry name" value="METHYLTRANSFERASE LIKE 7A"/>
    <property type="match status" value="1"/>
</dbReference>
<comment type="caution">
    <text evidence="1">The sequence shown here is derived from an EMBL/GenBank/DDBJ whole genome shotgun (WGS) entry which is preliminary data.</text>
</comment>
<name>A0ABR3IYJ1_9AGAR</name>
<protein>
    <recommendedName>
        <fullName evidence="3">S-adenosyl-L-methionine-dependent methyltransferase</fullName>
    </recommendedName>
</protein>
<dbReference type="Gene3D" id="3.40.50.150">
    <property type="entry name" value="Vaccinia Virus protein VP39"/>
    <property type="match status" value="1"/>
</dbReference>
<reference evidence="2" key="1">
    <citation type="submission" date="2024-06" db="EMBL/GenBank/DDBJ databases">
        <title>Multi-omics analyses provide insights into the biosynthesis of the anticancer antibiotic pleurotin in Hohenbuehelia grisea.</title>
        <authorList>
            <person name="Weaver J.A."/>
            <person name="Alberti F."/>
        </authorList>
    </citation>
    <scope>NUCLEOTIDE SEQUENCE [LARGE SCALE GENOMIC DNA]</scope>
    <source>
        <strain evidence="2">T-177</strain>
    </source>
</reference>
<evidence type="ECO:0000313" key="1">
    <source>
        <dbReference type="EMBL" id="KAL0948389.1"/>
    </source>
</evidence>
<dbReference type="InterPro" id="IPR029063">
    <property type="entry name" value="SAM-dependent_MTases_sf"/>
</dbReference>
<dbReference type="CDD" id="cd02440">
    <property type="entry name" value="AdoMet_MTases"/>
    <property type="match status" value="1"/>
</dbReference>
<proteinExistence type="predicted"/>
<evidence type="ECO:0000313" key="2">
    <source>
        <dbReference type="Proteomes" id="UP001556367"/>
    </source>
</evidence>
<dbReference type="Proteomes" id="UP001556367">
    <property type="component" value="Unassembled WGS sequence"/>
</dbReference>
<accession>A0ABR3IYJ1</accession>
<sequence>MKLSAALGLLFHIQFTLQIALLPTLKALWQRPSLIFTPSALINIFMAHVWSFMAVHIDQNAKLEKAELLPSNAFGVVLDIGAGHGHTVNYLDRSKVSQYIALEPNAMMHNEIRAFANGAGFSEADETLVILPCGAEDIDSILSLLGGKRRTVDTIVSVLALCSVPNAQAAINDIVHEVLKPGGQFLFYEHVASPRADVAWWQSFWTPLWRLVFGGCSLNRQTHLWVENIEGDGKTVWKEGRIWGQPNEPEENLFWHRSGRFVKAWSD</sequence>
<dbReference type="SUPFAM" id="SSF53335">
    <property type="entry name" value="S-adenosyl-L-methionine-dependent methyltransferases"/>
    <property type="match status" value="1"/>
</dbReference>